<dbReference type="InterPro" id="IPR001357">
    <property type="entry name" value="BRCT_dom"/>
</dbReference>
<dbReference type="InterPro" id="IPR004149">
    <property type="entry name" value="Znf_DNAligase_C4"/>
</dbReference>
<dbReference type="Gene3D" id="6.20.10.30">
    <property type="match status" value="1"/>
</dbReference>
<feature type="binding site" evidence="15">
    <location>
        <position position="438"/>
    </location>
    <ligand>
        <name>Zn(2+)</name>
        <dbReference type="ChEBI" id="CHEBI:29105"/>
    </ligand>
</feature>
<dbReference type="InterPro" id="IPR036420">
    <property type="entry name" value="BRCT_dom_sf"/>
</dbReference>
<feature type="binding site" evidence="15">
    <location>
        <position position="166"/>
    </location>
    <ligand>
        <name>NAD(+)</name>
        <dbReference type="ChEBI" id="CHEBI:57540"/>
    </ligand>
</feature>
<keyword evidence="12 15" id="KW-0464">Manganese</keyword>
<dbReference type="Pfam" id="PF00533">
    <property type="entry name" value="BRCT"/>
    <property type="match status" value="1"/>
</dbReference>
<evidence type="ECO:0000256" key="8">
    <source>
        <dbReference type="ARBA" id="ARBA00022833"/>
    </source>
</evidence>
<dbReference type="FunFam" id="3.30.470.30:FF:000001">
    <property type="entry name" value="DNA ligase"/>
    <property type="match status" value="1"/>
</dbReference>
<evidence type="ECO:0000256" key="16">
    <source>
        <dbReference type="RuleBase" id="RU000618"/>
    </source>
</evidence>
<feature type="binding site" evidence="15">
    <location>
        <position position="459"/>
    </location>
    <ligand>
        <name>Zn(2+)</name>
        <dbReference type="ChEBI" id="CHEBI:29105"/>
    </ligand>
</feature>
<evidence type="ECO:0000256" key="14">
    <source>
        <dbReference type="ARBA" id="ARBA00060881"/>
    </source>
</evidence>
<dbReference type="PANTHER" id="PTHR23389:SF9">
    <property type="entry name" value="DNA LIGASE"/>
    <property type="match status" value="1"/>
</dbReference>
<accession>A0A318QBI2</accession>
<dbReference type="PIRSF" id="PIRSF001604">
    <property type="entry name" value="LigA"/>
    <property type="match status" value="1"/>
</dbReference>
<evidence type="ECO:0000256" key="15">
    <source>
        <dbReference type="HAMAP-Rule" id="MF_01588"/>
    </source>
</evidence>
<organism evidence="18 19">
    <name type="scientific">Novacetimonas pomaceti</name>
    <dbReference type="NCBI Taxonomy" id="2021998"/>
    <lineage>
        <taxon>Bacteria</taxon>
        <taxon>Pseudomonadati</taxon>
        <taxon>Pseudomonadota</taxon>
        <taxon>Alphaproteobacteria</taxon>
        <taxon>Acetobacterales</taxon>
        <taxon>Acetobacteraceae</taxon>
        <taxon>Novacetimonas</taxon>
    </lineage>
</organism>
<comment type="caution">
    <text evidence="15">Lacks conserved residue(s) required for the propagation of feature annotation.</text>
</comment>
<dbReference type="Gene3D" id="1.10.287.610">
    <property type="entry name" value="Helix hairpin bin"/>
    <property type="match status" value="1"/>
</dbReference>
<comment type="similarity">
    <text evidence="14 15">Belongs to the NAD-dependent DNA ligase family. LigA subfamily.</text>
</comment>
<keyword evidence="9 15" id="KW-0460">Magnesium</keyword>
<comment type="function">
    <text evidence="1 15">DNA ligase that catalyzes the formation of phosphodiester linkages between 5'-phosphoryl and 3'-hydroxyl groups in double-stranded DNA using NAD as a coenzyme and as the energy source for the reaction. It is essential for DNA replication and repair of damaged DNA.</text>
</comment>
<evidence type="ECO:0000256" key="4">
    <source>
        <dbReference type="ARBA" id="ARBA00022598"/>
    </source>
</evidence>
<evidence type="ECO:0000256" key="11">
    <source>
        <dbReference type="ARBA" id="ARBA00023204"/>
    </source>
</evidence>
<dbReference type="InterPro" id="IPR033136">
    <property type="entry name" value="DNA_ligase_CS"/>
</dbReference>
<feature type="binding site" evidence="15">
    <location>
        <begin position="58"/>
        <end position="62"/>
    </location>
    <ligand>
        <name>NAD(+)</name>
        <dbReference type="ChEBI" id="CHEBI:57540"/>
    </ligand>
</feature>
<feature type="binding site" evidence="15">
    <location>
        <begin position="107"/>
        <end position="108"/>
    </location>
    <ligand>
        <name>NAD(+)</name>
        <dbReference type="ChEBI" id="CHEBI:57540"/>
    </ligand>
</feature>
<dbReference type="InterPro" id="IPR010994">
    <property type="entry name" value="RuvA_2-like"/>
</dbReference>
<keyword evidence="4 15" id="KW-0436">Ligase</keyword>
<dbReference type="EMBL" id="NOXG01000001">
    <property type="protein sequence ID" value="PYD77077.1"/>
    <property type="molecule type" value="Genomic_DNA"/>
</dbReference>
<dbReference type="Gene3D" id="3.30.470.30">
    <property type="entry name" value="DNA ligase/mRNA capping enzyme"/>
    <property type="match status" value="1"/>
</dbReference>
<dbReference type="Pfam" id="PF01653">
    <property type="entry name" value="DNA_ligase_aden"/>
    <property type="match status" value="1"/>
</dbReference>
<comment type="cofactor">
    <cofactor evidence="15">
        <name>Mg(2+)</name>
        <dbReference type="ChEBI" id="CHEBI:18420"/>
    </cofactor>
    <cofactor evidence="15">
        <name>Mn(2+)</name>
        <dbReference type="ChEBI" id="CHEBI:29035"/>
    </cofactor>
</comment>
<evidence type="ECO:0000256" key="9">
    <source>
        <dbReference type="ARBA" id="ARBA00022842"/>
    </source>
</evidence>
<evidence type="ECO:0000256" key="3">
    <source>
        <dbReference type="ARBA" id="ARBA00013308"/>
    </source>
</evidence>
<dbReference type="InterPro" id="IPR013839">
    <property type="entry name" value="DNAligase_adenylation"/>
</dbReference>
<dbReference type="GO" id="GO:0046872">
    <property type="term" value="F:metal ion binding"/>
    <property type="evidence" value="ECO:0007669"/>
    <property type="project" value="UniProtKB-KW"/>
</dbReference>
<dbReference type="PROSITE" id="PS01055">
    <property type="entry name" value="DNA_LIGASE_N1"/>
    <property type="match status" value="1"/>
</dbReference>
<dbReference type="CDD" id="cd17748">
    <property type="entry name" value="BRCT_DNA_ligase_like"/>
    <property type="match status" value="1"/>
</dbReference>
<evidence type="ECO:0000256" key="7">
    <source>
        <dbReference type="ARBA" id="ARBA00022763"/>
    </source>
</evidence>
<feature type="binding site" evidence="15">
    <location>
        <position position="318"/>
    </location>
    <ligand>
        <name>NAD(+)</name>
        <dbReference type="ChEBI" id="CHEBI:57540"/>
    </ligand>
</feature>
<dbReference type="FunFam" id="2.40.50.140:FF:000012">
    <property type="entry name" value="DNA ligase"/>
    <property type="match status" value="1"/>
</dbReference>
<evidence type="ECO:0000313" key="19">
    <source>
        <dbReference type="Proteomes" id="UP000247609"/>
    </source>
</evidence>
<keyword evidence="6 15" id="KW-0479">Metal-binding</keyword>
<keyword evidence="7 15" id="KW-0227">DNA damage</keyword>
<dbReference type="InterPro" id="IPR018239">
    <property type="entry name" value="DNA_ligase_AS"/>
</dbReference>
<comment type="caution">
    <text evidence="18">The sequence shown here is derived from an EMBL/GenBank/DDBJ whole genome shotgun (WGS) entry which is preliminary data.</text>
</comment>
<comment type="catalytic activity">
    <reaction evidence="13 15 16">
        <text>NAD(+) + (deoxyribonucleotide)n-3'-hydroxyl + 5'-phospho-(deoxyribonucleotide)m = (deoxyribonucleotide)n+m + AMP + beta-nicotinamide D-nucleotide.</text>
        <dbReference type="EC" id="6.5.1.2"/>
    </reaction>
</comment>
<dbReference type="GO" id="GO:0005829">
    <property type="term" value="C:cytosol"/>
    <property type="evidence" value="ECO:0007669"/>
    <property type="project" value="TreeGrafter"/>
</dbReference>
<dbReference type="HAMAP" id="MF_01588">
    <property type="entry name" value="DNA_ligase_A"/>
    <property type="match status" value="1"/>
</dbReference>
<evidence type="ECO:0000256" key="5">
    <source>
        <dbReference type="ARBA" id="ARBA00022705"/>
    </source>
</evidence>
<feature type="binding site" evidence="15">
    <location>
        <position position="143"/>
    </location>
    <ligand>
        <name>NAD(+)</name>
        <dbReference type="ChEBI" id="CHEBI:57540"/>
    </ligand>
</feature>
<keyword evidence="8 15" id="KW-0862">Zinc</keyword>
<feature type="binding site" evidence="15">
    <location>
        <position position="202"/>
    </location>
    <ligand>
        <name>NAD(+)</name>
        <dbReference type="ChEBI" id="CHEBI:57540"/>
    </ligand>
</feature>
<dbReference type="InterPro" id="IPR004150">
    <property type="entry name" value="NAD_DNA_ligase_OB"/>
</dbReference>
<evidence type="ECO:0000313" key="18">
    <source>
        <dbReference type="EMBL" id="PYD77077.1"/>
    </source>
</evidence>
<evidence type="ECO:0000256" key="12">
    <source>
        <dbReference type="ARBA" id="ARBA00023211"/>
    </source>
</evidence>
<feature type="domain" description="BRCT" evidence="17">
    <location>
        <begin position="628"/>
        <end position="700"/>
    </location>
</feature>
<evidence type="ECO:0000256" key="10">
    <source>
        <dbReference type="ARBA" id="ARBA00023027"/>
    </source>
</evidence>
<evidence type="ECO:0000256" key="2">
    <source>
        <dbReference type="ARBA" id="ARBA00012722"/>
    </source>
</evidence>
<protein>
    <recommendedName>
        <fullName evidence="3 15">DNA ligase</fullName>
        <ecNumber evidence="2 15">6.5.1.2</ecNumber>
    </recommendedName>
    <alternativeName>
        <fullName evidence="15">Polydeoxyribonucleotide synthase [NAD(+)]</fullName>
    </alternativeName>
</protein>
<dbReference type="InterPro" id="IPR001679">
    <property type="entry name" value="DNA_ligase"/>
</dbReference>
<dbReference type="SMART" id="SM00532">
    <property type="entry name" value="LIGANc"/>
    <property type="match status" value="1"/>
</dbReference>
<dbReference type="AlphaFoldDB" id="A0A318QBI2"/>
<dbReference type="CDD" id="cd00114">
    <property type="entry name" value="LIGANc"/>
    <property type="match status" value="1"/>
</dbReference>
<dbReference type="InterPro" id="IPR013840">
    <property type="entry name" value="DNAligase_N"/>
</dbReference>
<name>A0A318QBI2_9PROT</name>
<evidence type="ECO:0000259" key="17">
    <source>
        <dbReference type="PROSITE" id="PS50172"/>
    </source>
</evidence>
<dbReference type="Gene3D" id="2.40.50.140">
    <property type="entry name" value="Nucleic acid-binding proteins"/>
    <property type="match status" value="1"/>
</dbReference>
<dbReference type="Pfam" id="PF03119">
    <property type="entry name" value="DNA_ligase_ZBD"/>
    <property type="match status" value="1"/>
</dbReference>
<dbReference type="InterPro" id="IPR012340">
    <property type="entry name" value="NA-bd_OB-fold"/>
</dbReference>
<dbReference type="PROSITE" id="PS50172">
    <property type="entry name" value="BRCT"/>
    <property type="match status" value="1"/>
</dbReference>
<dbReference type="Pfam" id="PF12826">
    <property type="entry name" value="HHH_2"/>
    <property type="match status" value="1"/>
</dbReference>
<dbReference type="GO" id="GO:0003911">
    <property type="term" value="F:DNA ligase (NAD+) activity"/>
    <property type="evidence" value="ECO:0007669"/>
    <property type="project" value="UniProtKB-UniRule"/>
</dbReference>
<dbReference type="SUPFAM" id="SSF47781">
    <property type="entry name" value="RuvA domain 2-like"/>
    <property type="match status" value="1"/>
</dbReference>
<evidence type="ECO:0000256" key="1">
    <source>
        <dbReference type="ARBA" id="ARBA00004067"/>
    </source>
</evidence>
<reference evidence="18 19" key="1">
    <citation type="submission" date="2017-07" db="EMBL/GenBank/DDBJ databases">
        <title>A draft genome sequence of Komagataeibacter sp. T5K1.</title>
        <authorList>
            <person name="Skraban J."/>
            <person name="Cleenwerck I."/>
            <person name="Vandamme P."/>
            <person name="Trcek J."/>
        </authorList>
    </citation>
    <scope>NUCLEOTIDE SEQUENCE [LARGE SCALE GENOMIC DNA]</scope>
    <source>
        <strain evidence="18 19">T5K1</strain>
    </source>
</reference>
<dbReference type="NCBIfam" id="TIGR00575">
    <property type="entry name" value="dnlj"/>
    <property type="match status" value="1"/>
</dbReference>
<dbReference type="NCBIfam" id="NF005932">
    <property type="entry name" value="PRK07956.1"/>
    <property type="match status" value="1"/>
</dbReference>
<evidence type="ECO:0000256" key="6">
    <source>
        <dbReference type="ARBA" id="ARBA00022723"/>
    </source>
</evidence>
<dbReference type="SUPFAM" id="SSF52113">
    <property type="entry name" value="BRCT domain"/>
    <property type="match status" value="1"/>
</dbReference>
<sequence length="710" mass="77947">MPDTTEDLARTCQDILDRAQAGGELSREDAKRELALLADVIARLDHAYHHDDAPVVTDAVYDALRRRNLELEGAHPGLRRKDSPESRVGAPAAGAFSRHRHLTPMLSLDNVFSREEFEGFISRAVRFLGLSEEQASGLDFVAEPKIDGLSISLTYEKGAFVRGTTRGDGTEGEDVTANLRTLRDLPQQLQGPAPDLLEIRGEVFLAKSDFLALNAAQVAAGQKPFANPRNAAAGSLRQLDPAITRQRPLSLFAYAMGYSSSPVAETHLEYLQQLRSWGFSVSPLCTLVTSVAEAEAFMERIARIRSGLDYDIDGVVYKINERTLQDRLGFAGRAPRWAVAWKFAAEQAITRLTKIEIQVGRTGALTPVAILEPVNVGGVIVTRASLHNEDEIARKDVQEGDLVRIQRAGDVIPQVLDVVLPRDHPPHPFVFPHECPVCHARAERPEGEVVWRCSGGLTCPAQLVERLIHFVSRDAFDIEGLGDRTIAEFHADGLLSTPADIFRLPRAEDAIASRPGWGVLSARNLMNAIEARRTISLSRFIYALGIRRIGINTARLLARHYGSYENWSRQMLRATTVGSDERLELGSITGIGSAIADELAAFFSEAHNRQTLADLTQVLHAITDEEMLAQGELSGKVIVFTGTLKTMSRPEARAIAERMGARVSDSVSRRTDIVVLGEKAGSKARKAEELDLQTVDEAGWRRLAGLPENP</sequence>
<dbReference type="GO" id="GO:0006260">
    <property type="term" value="P:DNA replication"/>
    <property type="evidence" value="ECO:0007669"/>
    <property type="project" value="UniProtKB-KW"/>
</dbReference>
<feature type="active site" description="N6-AMP-lysine intermediate" evidence="15">
    <location>
        <position position="145"/>
    </location>
</feature>
<dbReference type="SMART" id="SM00292">
    <property type="entry name" value="BRCT"/>
    <property type="match status" value="1"/>
</dbReference>
<dbReference type="InterPro" id="IPR041663">
    <property type="entry name" value="DisA/LigA_HHH"/>
</dbReference>
<keyword evidence="10 15" id="KW-0520">NAD</keyword>
<gene>
    <name evidence="15" type="primary">ligA</name>
    <name evidence="18" type="ORF">CFR71_01745</name>
</gene>
<dbReference type="Gene3D" id="3.40.50.10190">
    <property type="entry name" value="BRCT domain"/>
    <property type="match status" value="1"/>
</dbReference>
<feature type="binding site" evidence="15">
    <location>
        <position position="435"/>
    </location>
    <ligand>
        <name>Zn(2+)</name>
        <dbReference type="ChEBI" id="CHEBI:29105"/>
    </ligand>
</feature>
<feature type="binding site" evidence="15">
    <location>
        <position position="342"/>
    </location>
    <ligand>
        <name>NAD(+)</name>
        <dbReference type="ChEBI" id="CHEBI:57540"/>
    </ligand>
</feature>
<dbReference type="PANTHER" id="PTHR23389">
    <property type="entry name" value="CHROMOSOME TRANSMISSION FIDELITY FACTOR 18"/>
    <property type="match status" value="1"/>
</dbReference>
<dbReference type="SUPFAM" id="SSF50249">
    <property type="entry name" value="Nucleic acid-binding proteins"/>
    <property type="match status" value="1"/>
</dbReference>
<dbReference type="SUPFAM" id="SSF56091">
    <property type="entry name" value="DNA ligase/mRNA capping enzyme, catalytic domain"/>
    <property type="match status" value="1"/>
</dbReference>
<dbReference type="RefSeq" id="WP_110526224.1">
    <property type="nucleotide sequence ID" value="NZ_NOXG01000001.1"/>
</dbReference>
<proteinExistence type="inferred from homology"/>
<dbReference type="Pfam" id="PF03120">
    <property type="entry name" value="OB_DNA_ligase"/>
    <property type="match status" value="1"/>
</dbReference>
<keyword evidence="5 15" id="KW-0235">DNA replication</keyword>
<dbReference type="Gene3D" id="1.10.150.20">
    <property type="entry name" value="5' to 3' exonuclease, C-terminal subdomain"/>
    <property type="match status" value="2"/>
</dbReference>
<keyword evidence="11 15" id="KW-0234">DNA repair</keyword>
<dbReference type="Proteomes" id="UP000247609">
    <property type="component" value="Unassembled WGS sequence"/>
</dbReference>
<evidence type="ECO:0000256" key="13">
    <source>
        <dbReference type="ARBA" id="ARBA00034005"/>
    </source>
</evidence>
<dbReference type="EC" id="6.5.1.2" evidence="2 15"/>
<dbReference type="PROSITE" id="PS01056">
    <property type="entry name" value="DNA_LIGASE_N2"/>
    <property type="match status" value="1"/>
</dbReference>
<dbReference type="GO" id="GO:0006281">
    <property type="term" value="P:DNA repair"/>
    <property type="evidence" value="ECO:0007669"/>
    <property type="project" value="UniProtKB-KW"/>
</dbReference>